<dbReference type="SUPFAM" id="SSF51261">
    <property type="entry name" value="Duplicated hybrid motif"/>
    <property type="match status" value="1"/>
</dbReference>
<dbReference type="CDD" id="cd12797">
    <property type="entry name" value="M23_peptidase"/>
    <property type="match status" value="1"/>
</dbReference>
<dbReference type="Pfam" id="PF01551">
    <property type="entry name" value="Peptidase_M23"/>
    <property type="match status" value="1"/>
</dbReference>
<comment type="caution">
    <text evidence="2">The sequence shown here is derived from an EMBL/GenBank/DDBJ whole genome shotgun (WGS) entry which is preliminary data.</text>
</comment>
<proteinExistence type="predicted"/>
<organism evidence="2 3">
    <name type="scientific">Candidatus Gallitreponema excrementavium</name>
    <dbReference type="NCBI Taxonomy" id="2840840"/>
    <lineage>
        <taxon>Bacteria</taxon>
        <taxon>Pseudomonadati</taxon>
        <taxon>Spirochaetota</taxon>
        <taxon>Spirochaetia</taxon>
        <taxon>Spirochaetales</taxon>
        <taxon>Candidatus Gallitreponema</taxon>
    </lineage>
</organism>
<evidence type="ECO:0000259" key="1">
    <source>
        <dbReference type="Pfam" id="PF01551"/>
    </source>
</evidence>
<dbReference type="Gene3D" id="2.70.70.10">
    <property type="entry name" value="Glucose Permease (Domain IIA)"/>
    <property type="match status" value="1"/>
</dbReference>
<evidence type="ECO:0000313" key="3">
    <source>
        <dbReference type="Proteomes" id="UP000823638"/>
    </source>
</evidence>
<dbReference type="EMBL" id="JADIMM010000085">
    <property type="protein sequence ID" value="MBO8458056.1"/>
    <property type="molecule type" value="Genomic_DNA"/>
</dbReference>
<gene>
    <name evidence="2" type="ORF">IAA81_07495</name>
</gene>
<dbReference type="AlphaFoldDB" id="A0A9D9N2H9"/>
<evidence type="ECO:0000313" key="2">
    <source>
        <dbReference type="EMBL" id="MBO8458056.1"/>
    </source>
</evidence>
<accession>A0A9D9N2H9</accession>
<reference evidence="2" key="1">
    <citation type="submission" date="2020-10" db="EMBL/GenBank/DDBJ databases">
        <authorList>
            <person name="Gilroy R."/>
        </authorList>
    </citation>
    <scope>NUCLEOTIDE SEQUENCE</scope>
    <source>
        <strain evidence="2">10532</strain>
    </source>
</reference>
<reference evidence="2" key="2">
    <citation type="journal article" date="2021" name="PeerJ">
        <title>Extensive microbial diversity within the chicken gut microbiome revealed by metagenomics and culture.</title>
        <authorList>
            <person name="Gilroy R."/>
            <person name="Ravi A."/>
            <person name="Getino M."/>
            <person name="Pursley I."/>
            <person name="Horton D.L."/>
            <person name="Alikhan N.F."/>
            <person name="Baker D."/>
            <person name="Gharbi K."/>
            <person name="Hall N."/>
            <person name="Watson M."/>
            <person name="Adriaenssens E.M."/>
            <person name="Foster-Nyarko E."/>
            <person name="Jarju S."/>
            <person name="Secka A."/>
            <person name="Antonio M."/>
            <person name="Oren A."/>
            <person name="Chaudhuri R.R."/>
            <person name="La Ragione R."/>
            <person name="Hildebrand F."/>
            <person name="Pallen M.J."/>
        </authorList>
    </citation>
    <scope>NUCLEOTIDE SEQUENCE</scope>
    <source>
        <strain evidence="2">10532</strain>
    </source>
</reference>
<sequence>MKKAFIYFLFVIFIVPVFSLEIPSDGVMDSVLGKTMYDEIERGITYSDSESVRASGHGFLLMKFQKRFGFPSAMGNSIIIAHDNGLLSVYGNLEENSVIEFDNIQSGSTIARTGSSAFGNPGDLLFQVIDTIQKAKLNPLLLLPEIQDKSRPALDSLMLTSSQGTDYTVYQNRRIRPGEYKIYVSSYDTIGRPGVRMPVYKTTFFVNGEEKCEMRSETLKEKDGILYYSADSDIKIKPDSGKGTEIGSVLLRPGKNTVSIELVDLAKNSSTFNWVIWVE</sequence>
<dbReference type="Proteomes" id="UP000823638">
    <property type="component" value="Unassembled WGS sequence"/>
</dbReference>
<protein>
    <submittedName>
        <fullName evidence="2">M23 family metallopeptidase</fullName>
    </submittedName>
</protein>
<name>A0A9D9N2H9_9SPIR</name>
<feature type="domain" description="M23ase beta-sheet core" evidence="1">
    <location>
        <begin position="47"/>
        <end position="130"/>
    </location>
</feature>
<dbReference type="InterPro" id="IPR011055">
    <property type="entry name" value="Dup_hybrid_motif"/>
</dbReference>
<dbReference type="InterPro" id="IPR016047">
    <property type="entry name" value="M23ase_b-sheet_dom"/>
</dbReference>